<evidence type="ECO:0000313" key="1">
    <source>
        <dbReference type="EMBL" id="ELT89342.1"/>
    </source>
</evidence>
<gene>
    <name evidence="1" type="ORF">CAPTEDRAFT_207216</name>
</gene>
<proteinExistence type="predicted"/>
<dbReference type="EnsemblMetazoa" id="CapteT207216">
    <property type="protein sequence ID" value="CapteP207216"/>
    <property type="gene ID" value="CapteG207216"/>
</dbReference>
<reference evidence="3" key="1">
    <citation type="submission" date="2012-12" db="EMBL/GenBank/DDBJ databases">
        <authorList>
            <person name="Hellsten U."/>
            <person name="Grimwood J."/>
            <person name="Chapman J.A."/>
            <person name="Shapiro H."/>
            <person name="Aerts A."/>
            <person name="Otillar R.P."/>
            <person name="Terry A.Y."/>
            <person name="Boore J.L."/>
            <person name="Simakov O."/>
            <person name="Marletaz F."/>
            <person name="Cho S.-J."/>
            <person name="Edsinger-Gonzales E."/>
            <person name="Havlak P."/>
            <person name="Kuo D.-H."/>
            <person name="Larsson T."/>
            <person name="Lv J."/>
            <person name="Arendt D."/>
            <person name="Savage R."/>
            <person name="Osoegawa K."/>
            <person name="de Jong P."/>
            <person name="Lindberg D.R."/>
            <person name="Seaver E.C."/>
            <person name="Weisblat D.A."/>
            <person name="Putnam N.H."/>
            <person name="Grigoriev I.V."/>
            <person name="Rokhsar D.S."/>
        </authorList>
    </citation>
    <scope>NUCLEOTIDE SEQUENCE</scope>
    <source>
        <strain evidence="3">I ESC-2004</strain>
    </source>
</reference>
<dbReference type="EMBL" id="AMQN01003293">
    <property type="status" value="NOT_ANNOTATED_CDS"/>
    <property type="molecule type" value="Genomic_DNA"/>
</dbReference>
<evidence type="ECO:0000313" key="2">
    <source>
        <dbReference type="EnsemblMetazoa" id="CapteP207216"/>
    </source>
</evidence>
<reference evidence="1 3" key="2">
    <citation type="journal article" date="2013" name="Nature">
        <title>Insights into bilaterian evolution from three spiralian genomes.</title>
        <authorList>
            <person name="Simakov O."/>
            <person name="Marletaz F."/>
            <person name="Cho S.J."/>
            <person name="Edsinger-Gonzales E."/>
            <person name="Havlak P."/>
            <person name="Hellsten U."/>
            <person name="Kuo D.H."/>
            <person name="Larsson T."/>
            <person name="Lv J."/>
            <person name="Arendt D."/>
            <person name="Savage R."/>
            <person name="Osoegawa K."/>
            <person name="de Jong P."/>
            <person name="Grimwood J."/>
            <person name="Chapman J.A."/>
            <person name="Shapiro H."/>
            <person name="Aerts A."/>
            <person name="Otillar R.P."/>
            <person name="Terry A.Y."/>
            <person name="Boore J.L."/>
            <person name="Grigoriev I.V."/>
            <person name="Lindberg D.R."/>
            <person name="Seaver E.C."/>
            <person name="Weisblat D.A."/>
            <person name="Putnam N.H."/>
            <person name="Rokhsar D.S."/>
        </authorList>
    </citation>
    <scope>NUCLEOTIDE SEQUENCE</scope>
    <source>
        <strain evidence="1 3">I ESC-2004</strain>
    </source>
</reference>
<dbReference type="HOGENOM" id="CLU_2099186_0_0_1"/>
<evidence type="ECO:0000313" key="3">
    <source>
        <dbReference type="Proteomes" id="UP000014760"/>
    </source>
</evidence>
<name>R7TCY4_CAPTE</name>
<keyword evidence="3" id="KW-1185">Reference proteome</keyword>
<reference evidence="2" key="3">
    <citation type="submission" date="2015-06" db="UniProtKB">
        <authorList>
            <consortium name="EnsemblMetazoa"/>
        </authorList>
    </citation>
    <scope>IDENTIFICATION</scope>
</reference>
<dbReference type="Proteomes" id="UP000014760">
    <property type="component" value="Unassembled WGS sequence"/>
</dbReference>
<sequence length="116" mass="13466">METPRRELTAEEKSLKMWFLRHILKDMELDCLRSCLVFGKAASHKQIEVSEVMRMREVISTIEADIEDVKRQIALLDLPAVIPEYPNFAVQTVERIKRLRDSFSGSHRQPKLGKSV</sequence>
<dbReference type="AlphaFoldDB" id="R7TCY4"/>
<accession>R7TCY4</accession>
<organism evidence="1">
    <name type="scientific">Capitella teleta</name>
    <name type="common">Polychaete worm</name>
    <dbReference type="NCBI Taxonomy" id="283909"/>
    <lineage>
        <taxon>Eukaryota</taxon>
        <taxon>Metazoa</taxon>
        <taxon>Spiralia</taxon>
        <taxon>Lophotrochozoa</taxon>
        <taxon>Annelida</taxon>
        <taxon>Polychaeta</taxon>
        <taxon>Sedentaria</taxon>
        <taxon>Scolecida</taxon>
        <taxon>Capitellidae</taxon>
        <taxon>Capitella</taxon>
    </lineage>
</organism>
<protein>
    <submittedName>
        <fullName evidence="1 2">Uncharacterized protein</fullName>
    </submittedName>
</protein>
<dbReference type="EMBL" id="KB311417">
    <property type="protein sequence ID" value="ELT89342.1"/>
    <property type="molecule type" value="Genomic_DNA"/>
</dbReference>